<accession>A0A5A7NAH4</accession>
<dbReference type="Gene3D" id="1.10.40.60">
    <property type="entry name" value="EpsJ-like"/>
    <property type="match status" value="1"/>
</dbReference>
<proteinExistence type="predicted"/>
<evidence type="ECO:0000259" key="1">
    <source>
        <dbReference type="Pfam" id="PF21687"/>
    </source>
</evidence>
<dbReference type="EMBL" id="BKCN01000010">
    <property type="protein sequence ID" value="GER04470.1"/>
    <property type="molecule type" value="Genomic_DNA"/>
</dbReference>
<organism evidence="2 3">
    <name type="scientific">Iodidimonas nitroreducens</name>
    <dbReference type="NCBI Taxonomy" id="1236968"/>
    <lineage>
        <taxon>Bacteria</taxon>
        <taxon>Pseudomonadati</taxon>
        <taxon>Pseudomonadota</taxon>
        <taxon>Alphaproteobacteria</taxon>
        <taxon>Iodidimonadales</taxon>
        <taxon>Iodidimonadaceae</taxon>
        <taxon>Iodidimonas</taxon>
    </lineage>
</organism>
<sequence length="318" mass="35647">MLPLVLVFILVFASLSMIGIRAARTGQDMTRAMIDRLEAEKSFVSTESRTLFRWLTAQPVIGGMDLSAEAKYNPLSFQDGLPASENALDFWSAQSGIRRDDNGILIHYQDSAGLISLNGTNEDELILLMEAMGFDQLKSNRLIARLLDYTDSNSIRRFQGAEAPAYRLLKKPPPANAPLRHALEARAVLDWAEEGALWDNDQLLMVATAEQRSFGLNPALAAPALRALLGDDRLQQLAGSGDVFSQRQAIPSPRARMRYEQFIDGPSSRYKLIRIIEYERRPVAADRPFYRYSIGTRRQSQDVYDQYDDIKALFPAGS</sequence>
<keyword evidence="3" id="KW-1185">Reference proteome</keyword>
<evidence type="ECO:0000313" key="2">
    <source>
        <dbReference type="EMBL" id="GER04470.1"/>
    </source>
</evidence>
<feature type="domain" description="T2SS protein K first SAM-like" evidence="1">
    <location>
        <begin position="125"/>
        <end position="194"/>
    </location>
</feature>
<dbReference type="AlphaFoldDB" id="A0A5A7NAH4"/>
<dbReference type="Proteomes" id="UP000324996">
    <property type="component" value="Unassembled WGS sequence"/>
</dbReference>
<evidence type="ECO:0000313" key="3">
    <source>
        <dbReference type="Proteomes" id="UP000324996"/>
    </source>
</evidence>
<dbReference type="RefSeq" id="WP_161760470.1">
    <property type="nucleotide sequence ID" value="NZ_BKCN01000010.1"/>
</dbReference>
<protein>
    <recommendedName>
        <fullName evidence="1">T2SS protein K first SAM-like domain-containing protein</fullName>
    </recommendedName>
</protein>
<dbReference type="InterPro" id="IPR049031">
    <property type="entry name" value="T2SSK_SAM-like_1st"/>
</dbReference>
<gene>
    <name evidence="2" type="ORF">JCM17846_21520</name>
</gene>
<name>A0A5A7NAH4_9PROT</name>
<reference evidence="2 3" key="1">
    <citation type="submission" date="2019-09" db="EMBL/GenBank/DDBJ databases">
        <title>NBRP : Genome information of microbial organism related human and environment.</title>
        <authorList>
            <person name="Hattori M."/>
            <person name="Oshima K."/>
            <person name="Inaba H."/>
            <person name="Suda W."/>
            <person name="Sakamoto M."/>
            <person name="Iino T."/>
            <person name="Kitahara M."/>
            <person name="Oshida Y."/>
            <person name="Iida T."/>
            <person name="Kudo T."/>
            <person name="Itoh T."/>
            <person name="Ohkuma M."/>
        </authorList>
    </citation>
    <scope>NUCLEOTIDE SEQUENCE [LARGE SCALE GENOMIC DNA]</scope>
    <source>
        <strain evidence="2 3">Q-1</strain>
    </source>
</reference>
<comment type="caution">
    <text evidence="2">The sequence shown here is derived from an EMBL/GenBank/DDBJ whole genome shotgun (WGS) entry which is preliminary data.</text>
</comment>
<dbReference type="Pfam" id="PF21687">
    <property type="entry name" value="T2SSK_1st"/>
    <property type="match status" value="1"/>
</dbReference>
<dbReference type="SUPFAM" id="SSF158544">
    <property type="entry name" value="GspK insert domain-like"/>
    <property type="match status" value="1"/>
</dbReference>
<dbReference type="InterPro" id="IPR038072">
    <property type="entry name" value="GspK_central_sf"/>
</dbReference>